<dbReference type="Pfam" id="PF04542">
    <property type="entry name" value="Sigma70_r2"/>
    <property type="match status" value="1"/>
</dbReference>
<comment type="caution">
    <text evidence="9">The sequence shown here is derived from an EMBL/GenBank/DDBJ whole genome shotgun (WGS) entry which is preliminary data.</text>
</comment>
<dbReference type="InterPro" id="IPR014284">
    <property type="entry name" value="RNA_pol_sigma-70_dom"/>
</dbReference>
<evidence type="ECO:0000256" key="5">
    <source>
        <dbReference type="ARBA" id="ARBA00023163"/>
    </source>
</evidence>
<dbReference type="GO" id="GO:0016987">
    <property type="term" value="F:sigma factor activity"/>
    <property type="evidence" value="ECO:0007669"/>
    <property type="project" value="UniProtKB-KW"/>
</dbReference>
<evidence type="ECO:0000256" key="6">
    <source>
        <dbReference type="RuleBase" id="RU000716"/>
    </source>
</evidence>
<feature type="domain" description="RNA polymerase sigma-70 region 2" evidence="7">
    <location>
        <begin position="42"/>
        <end position="108"/>
    </location>
</feature>
<keyword evidence="3 6" id="KW-0731">Sigma factor</keyword>
<dbReference type="PANTHER" id="PTHR43133:SF8">
    <property type="entry name" value="RNA POLYMERASE SIGMA FACTOR HI_1459-RELATED"/>
    <property type="match status" value="1"/>
</dbReference>
<evidence type="ECO:0000313" key="9">
    <source>
        <dbReference type="EMBL" id="RAV14880.1"/>
    </source>
</evidence>
<dbReference type="AlphaFoldDB" id="A0A329M510"/>
<dbReference type="CDD" id="cd06171">
    <property type="entry name" value="Sigma70_r4"/>
    <property type="match status" value="1"/>
</dbReference>
<dbReference type="SUPFAM" id="SSF88946">
    <property type="entry name" value="Sigma2 domain of RNA polymerase sigma factors"/>
    <property type="match status" value="1"/>
</dbReference>
<keyword evidence="10" id="KW-1185">Reference proteome</keyword>
<keyword evidence="2 6" id="KW-0805">Transcription regulation</keyword>
<protein>
    <recommendedName>
        <fullName evidence="6">RNA polymerase sigma factor</fullName>
    </recommendedName>
</protein>
<dbReference type="OrthoDB" id="2960956at2"/>
<sequence>MKLITSENDQKESEQPETLEQLEDGVLVARAQLGDREAFGELVRRHRRSMYGYAQSFTQEPFAAEDIVQEALIRAFLHLGSLVDIERFLPWLHRIVRNQAYSRLRSRGTKEVPFTGLCRSHPEGRYPNGNWSNIDAVLCFLSRSFGDENYNHVNPEERLVRMQLNEMIQSAMNGLNKRERQIFEAHFFGQLSPQEIAKLFSMSQTNVYQVISRSRKKVMQERHRIVIDHYMNDRKDAGTMKTNILPTSDWFYAKGEAGSWTSVGWAMYRMLGYTEQRPTLPMVMGLTGHAFRISVIRDGVNIGGATAYSFSKLLPLGLRNLGWSCDYVESMRQTQSSLQSSIPRALALAQRSVDKGIPALVWDSFIPEFGVVYGYNDESRMLHVMECVQDDKLPYDRLGRSTLDELFVLTIREREQKDLRTMLRDALVMILAHYEGEKLEDDRGVCGLHAYETWVEAFREGHIDPFGNAYNFAVVQDARRLAADFLRELAGDWSTGNATDARMRELSSEAAQCYELIAARLGKLTSRFPFPSGGDPNSIESREDAISVLQQVAETERQAVGLLNQMHVLLQ</sequence>
<dbReference type="InterPro" id="IPR013324">
    <property type="entry name" value="RNA_pol_sigma_r3/r4-like"/>
</dbReference>
<evidence type="ECO:0000313" key="10">
    <source>
        <dbReference type="Proteomes" id="UP000250369"/>
    </source>
</evidence>
<dbReference type="InterPro" id="IPR000838">
    <property type="entry name" value="RNA_pol_sigma70_ECF_CS"/>
</dbReference>
<dbReference type="GO" id="GO:0006950">
    <property type="term" value="P:response to stress"/>
    <property type="evidence" value="ECO:0007669"/>
    <property type="project" value="UniProtKB-ARBA"/>
</dbReference>
<name>A0A329M510_9BACL</name>
<dbReference type="GO" id="GO:0003677">
    <property type="term" value="F:DNA binding"/>
    <property type="evidence" value="ECO:0007669"/>
    <property type="project" value="UniProtKB-KW"/>
</dbReference>
<proteinExistence type="inferred from homology"/>
<evidence type="ECO:0000256" key="2">
    <source>
        <dbReference type="ARBA" id="ARBA00023015"/>
    </source>
</evidence>
<dbReference type="PROSITE" id="PS01063">
    <property type="entry name" value="SIGMA70_ECF"/>
    <property type="match status" value="1"/>
</dbReference>
<dbReference type="PANTHER" id="PTHR43133">
    <property type="entry name" value="RNA POLYMERASE ECF-TYPE SIGMA FACTO"/>
    <property type="match status" value="1"/>
</dbReference>
<reference evidence="9 10" key="1">
    <citation type="journal article" date="2009" name="Int. J. Syst. Evol. Microbiol.">
        <title>Paenibacillus contaminans sp. nov., isolated from a contaminated laboratory plate.</title>
        <authorList>
            <person name="Chou J.H."/>
            <person name="Lee J.H."/>
            <person name="Lin M.C."/>
            <person name="Chang P.S."/>
            <person name="Arun A.B."/>
            <person name="Young C.C."/>
            <person name="Chen W.M."/>
        </authorList>
    </citation>
    <scope>NUCLEOTIDE SEQUENCE [LARGE SCALE GENOMIC DNA]</scope>
    <source>
        <strain evidence="9 10">CKOBP-6</strain>
    </source>
</reference>
<evidence type="ECO:0000256" key="1">
    <source>
        <dbReference type="ARBA" id="ARBA00010641"/>
    </source>
</evidence>
<dbReference type="Proteomes" id="UP000250369">
    <property type="component" value="Unassembled WGS sequence"/>
</dbReference>
<dbReference type="InterPro" id="IPR007627">
    <property type="entry name" value="RNA_pol_sigma70_r2"/>
</dbReference>
<accession>A0A329M510</accession>
<dbReference type="Gene3D" id="1.10.1740.10">
    <property type="match status" value="1"/>
</dbReference>
<dbReference type="InterPro" id="IPR039425">
    <property type="entry name" value="RNA_pol_sigma-70-like"/>
</dbReference>
<evidence type="ECO:0000259" key="7">
    <source>
        <dbReference type="Pfam" id="PF04542"/>
    </source>
</evidence>
<feature type="domain" description="RNA polymerase sigma factor 70 region 4 type 2" evidence="8">
    <location>
        <begin position="166"/>
        <end position="217"/>
    </location>
</feature>
<dbReference type="Gene3D" id="1.10.10.10">
    <property type="entry name" value="Winged helix-like DNA-binding domain superfamily/Winged helix DNA-binding domain"/>
    <property type="match status" value="1"/>
</dbReference>
<dbReference type="InterPro" id="IPR013249">
    <property type="entry name" value="RNA_pol_sigma70_r4_t2"/>
</dbReference>
<dbReference type="InterPro" id="IPR036388">
    <property type="entry name" value="WH-like_DNA-bd_sf"/>
</dbReference>
<dbReference type="RefSeq" id="WP_113034925.1">
    <property type="nucleotide sequence ID" value="NZ_QMFB01000025.1"/>
</dbReference>
<dbReference type="Pfam" id="PF08281">
    <property type="entry name" value="Sigma70_r4_2"/>
    <property type="match status" value="1"/>
</dbReference>
<gene>
    <name evidence="9" type="ORF">DQG23_31105</name>
</gene>
<evidence type="ECO:0000256" key="3">
    <source>
        <dbReference type="ARBA" id="ARBA00023082"/>
    </source>
</evidence>
<dbReference type="NCBIfam" id="TIGR02937">
    <property type="entry name" value="sigma70-ECF"/>
    <property type="match status" value="1"/>
</dbReference>
<evidence type="ECO:0000259" key="8">
    <source>
        <dbReference type="Pfam" id="PF08281"/>
    </source>
</evidence>
<comment type="similarity">
    <text evidence="1 6">Belongs to the sigma-70 factor family. ECF subfamily.</text>
</comment>
<dbReference type="GO" id="GO:0006352">
    <property type="term" value="P:DNA-templated transcription initiation"/>
    <property type="evidence" value="ECO:0007669"/>
    <property type="project" value="InterPro"/>
</dbReference>
<keyword evidence="5 6" id="KW-0804">Transcription</keyword>
<keyword evidence="4 6" id="KW-0238">DNA-binding</keyword>
<dbReference type="EMBL" id="QMFB01000025">
    <property type="protein sequence ID" value="RAV14880.1"/>
    <property type="molecule type" value="Genomic_DNA"/>
</dbReference>
<evidence type="ECO:0000256" key="4">
    <source>
        <dbReference type="ARBA" id="ARBA00023125"/>
    </source>
</evidence>
<dbReference type="SUPFAM" id="SSF88659">
    <property type="entry name" value="Sigma3 and sigma4 domains of RNA polymerase sigma factors"/>
    <property type="match status" value="1"/>
</dbReference>
<dbReference type="InterPro" id="IPR013325">
    <property type="entry name" value="RNA_pol_sigma_r2"/>
</dbReference>
<organism evidence="9 10">
    <name type="scientific">Paenibacillus contaminans</name>
    <dbReference type="NCBI Taxonomy" id="450362"/>
    <lineage>
        <taxon>Bacteria</taxon>
        <taxon>Bacillati</taxon>
        <taxon>Bacillota</taxon>
        <taxon>Bacilli</taxon>
        <taxon>Bacillales</taxon>
        <taxon>Paenibacillaceae</taxon>
        <taxon>Paenibacillus</taxon>
    </lineage>
</organism>